<keyword evidence="1" id="KW-0805">Transcription regulation</keyword>
<evidence type="ECO:0000256" key="3">
    <source>
        <dbReference type="ARBA" id="ARBA00023163"/>
    </source>
</evidence>
<keyword evidence="3" id="KW-0804">Transcription</keyword>
<evidence type="ECO:0000313" key="6">
    <source>
        <dbReference type="Proteomes" id="UP000029014"/>
    </source>
</evidence>
<dbReference type="PANTHER" id="PTHR30154">
    <property type="entry name" value="LEUCINE-RESPONSIVE REGULATORY PROTEIN"/>
    <property type="match status" value="1"/>
</dbReference>
<dbReference type="InterPro" id="IPR036390">
    <property type="entry name" value="WH_DNA-bd_sf"/>
</dbReference>
<accession>A0A087BMG1</accession>
<dbReference type="Gene3D" id="3.30.70.920">
    <property type="match status" value="1"/>
</dbReference>
<dbReference type="GO" id="GO:0043565">
    <property type="term" value="F:sequence-specific DNA binding"/>
    <property type="evidence" value="ECO:0007669"/>
    <property type="project" value="InterPro"/>
</dbReference>
<evidence type="ECO:0000256" key="1">
    <source>
        <dbReference type="ARBA" id="ARBA00023015"/>
    </source>
</evidence>
<dbReference type="eggNOG" id="COG1522">
    <property type="taxonomic scope" value="Bacteria"/>
</dbReference>
<dbReference type="InterPro" id="IPR000485">
    <property type="entry name" value="AsnC-type_HTH_dom"/>
</dbReference>
<dbReference type="GO" id="GO:0043200">
    <property type="term" value="P:response to amino acid"/>
    <property type="evidence" value="ECO:0007669"/>
    <property type="project" value="TreeGrafter"/>
</dbReference>
<evidence type="ECO:0000256" key="2">
    <source>
        <dbReference type="ARBA" id="ARBA00023125"/>
    </source>
</evidence>
<name>A0A087BMG1_9BIFI</name>
<evidence type="ECO:0000313" key="5">
    <source>
        <dbReference type="EMBL" id="KFI72211.1"/>
    </source>
</evidence>
<feature type="domain" description="HTH asnC-type" evidence="4">
    <location>
        <begin position="21"/>
        <end position="81"/>
    </location>
</feature>
<dbReference type="InterPro" id="IPR036388">
    <property type="entry name" value="WH-like_DNA-bd_sf"/>
</dbReference>
<organism evidence="5 6">
    <name type="scientific">Bifidobacterium minimum</name>
    <dbReference type="NCBI Taxonomy" id="1693"/>
    <lineage>
        <taxon>Bacteria</taxon>
        <taxon>Bacillati</taxon>
        <taxon>Actinomycetota</taxon>
        <taxon>Actinomycetes</taxon>
        <taxon>Bifidobacteriales</taxon>
        <taxon>Bifidobacteriaceae</taxon>
        <taxon>Bifidobacterium</taxon>
    </lineage>
</organism>
<dbReference type="InterPro" id="IPR019888">
    <property type="entry name" value="Tscrpt_reg_AsnC-like"/>
</dbReference>
<dbReference type="InterPro" id="IPR019887">
    <property type="entry name" value="Tscrpt_reg_AsnC/Lrp_C"/>
</dbReference>
<dbReference type="SUPFAM" id="SSF46785">
    <property type="entry name" value="Winged helix' DNA-binding domain"/>
    <property type="match status" value="1"/>
</dbReference>
<dbReference type="EMBL" id="JGZD01000009">
    <property type="protein sequence ID" value="KFI72211.1"/>
    <property type="molecule type" value="Genomic_DNA"/>
</dbReference>
<proteinExistence type="predicted"/>
<comment type="caution">
    <text evidence="5">The sequence shown here is derived from an EMBL/GenBank/DDBJ whole genome shotgun (WGS) entry which is preliminary data.</text>
</comment>
<dbReference type="SMART" id="SM00344">
    <property type="entry name" value="HTH_ASNC"/>
    <property type="match status" value="1"/>
</dbReference>
<dbReference type="Pfam" id="PF01037">
    <property type="entry name" value="AsnC_trans_reg"/>
    <property type="match status" value="1"/>
</dbReference>
<evidence type="ECO:0000259" key="4">
    <source>
        <dbReference type="PROSITE" id="PS50956"/>
    </source>
</evidence>
<dbReference type="Pfam" id="PF13404">
    <property type="entry name" value="HTH_AsnC-type"/>
    <property type="match status" value="1"/>
</dbReference>
<keyword evidence="2" id="KW-0238">DNA-binding</keyword>
<gene>
    <name evidence="5" type="ORF">BMIN_0101</name>
</gene>
<dbReference type="GO" id="GO:0005829">
    <property type="term" value="C:cytosol"/>
    <property type="evidence" value="ECO:0007669"/>
    <property type="project" value="TreeGrafter"/>
</dbReference>
<dbReference type="PROSITE" id="PS50956">
    <property type="entry name" value="HTH_ASNC_2"/>
    <property type="match status" value="1"/>
</dbReference>
<dbReference type="AlphaFoldDB" id="A0A087BMG1"/>
<dbReference type="SUPFAM" id="SSF54909">
    <property type="entry name" value="Dimeric alpha+beta barrel"/>
    <property type="match status" value="1"/>
</dbReference>
<keyword evidence="6" id="KW-1185">Reference proteome</keyword>
<dbReference type="InterPro" id="IPR011008">
    <property type="entry name" value="Dimeric_a/b-barrel"/>
</dbReference>
<dbReference type="STRING" id="1693.BMIN_0101"/>
<dbReference type="Gene3D" id="1.10.10.10">
    <property type="entry name" value="Winged helix-like DNA-binding domain superfamily/Winged helix DNA-binding domain"/>
    <property type="match status" value="1"/>
</dbReference>
<reference evidence="5 6" key="1">
    <citation type="submission" date="2014-03" db="EMBL/GenBank/DDBJ databases">
        <title>Genomics of Bifidobacteria.</title>
        <authorList>
            <person name="Ventura M."/>
            <person name="Milani C."/>
            <person name="Lugli G.A."/>
        </authorList>
    </citation>
    <scope>NUCLEOTIDE SEQUENCE [LARGE SCALE GENOMIC DNA]</scope>
    <source>
        <strain evidence="5 6">LMG 11592</strain>
    </source>
</reference>
<dbReference type="PANTHER" id="PTHR30154:SF34">
    <property type="entry name" value="TRANSCRIPTIONAL REGULATOR AZLB"/>
    <property type="match status" value="1"/>
</dbReference>
<dbReference type="PRINTS" id="PR00033">
    <property type="entry name" value="HTHASNC"/>
</dbReference>
<protein>
    <submittedName>
        <fullName evidence="5">AsnC/Lrp family transcriptional regulator</fullName>
    </submittedName>
</protein>
<dbReference type="RefSeq" id="WP_022860859.1">
    <property type="nucleotide sequence ID" value="NZ_JGZD01000009.1"/>
</dbReference>
<dbReference type="Proteomes" id="UP000029014">
    <property type="component" value="Unassembled WGS sequence"/>
</dbReference>
<sequence length="167" mass="18360">MPTENTHDDPHDGASGPHPLLDDINKVIIKQLQENGRRSYVSIGKSVGLSEAAVRNRVQRLTEAGVIQIVAVTNPLQLGFTRQAMIGVTIGGSANLDEIIERLKSLYNIDYIVVTAGRFDLLVEAFSSSDDELLSVVTSIRSIEGVLRTEIFTYLTLASQRYDFGVR</sequence>